<name>A0A1M6UHA6_9GAMM</name>
<proteinExistence type="predicted"/>
<dbReference type="RefSeq" id="WP_072798621.1">
    <property type="nucleotide sequence ID" value="NZ_FRAQ01000002.1"/>
</dbReference>
<protein>
    <submittedName>
        <fullName evidence="1">Uncharacterized protein</fullName>
    </submittedName>
</protein>
<dbReference type="EMBL" id="FRAQ01000002">
    <property type="protein sequence ID" value="SHK68478.1"/>
    <property type="molecule type" value="Genomic_DNA"/>
</dbReference>
<reference evidence="2" key="1">
    <citation type="submission" date="2016-11" db="EMBL/GenBank/DDBJ databases">
        <authorList>
            <person name="Varghese N."/>
            <person name="Submissions S."/>
        </authorList>
    </citation>
    <scope>NUCLEOTIDE SEQUENCE [LARGE SCALE GENOMIC DNA]</scope>
    <source>
        <strain evidence="2">CGMCC 1.10835</strain>
    </source>
</reference>
<dbReference type="AlphaFoldDB" id="A0A1M6UHA6"/>
<gene>
    <name evidence="1" type="ORF">SAMN05216369_2825</name>
</gene>
<evidence type="ECO:0000313" key="2">
    <source>
        <dbReference type="Proteomes" id="UP000184497"/>
    </source>
</evidence>
<sequence>MQSNDNYIFDQYEAKSGVTPSYFDPDFYDIEATASELLGRFSPSEIAQAVKSFDDFLHARSPDFNPSSEDWLNGDLDGDYCGGAQTMCLNSLTNKGIDPSEAFGCSLKMYEAYAMAALAIIAVAVREEARLDRSGDVEELYWRFGRYAIEGSKLAYAAKVLNLNPELKVPVDQYRKTVASKGGKGKSQKYLPLKKAIYGKWLDQHQGRSNRDAARRIWQSLPAEINCDYTGKSILNPADPETTVAKWIGAFSKGDIPQ</sequence>
<organism evidence="1 2">
    <name type="scientific">Marinobacter antarcticus</name>
    <dbReference type="NCBI Taxonomy" id="564117"/>
    <lineage>
        <taxon>Bacteria</taxon>
        <taxon>Pseudomonadati</taxon>
        <taxon>Pseudomonadota</taxon>
        <taxon>Gammaproteobacteria</taxon>
        <taxon>Pseudomonadales</taxon>
        <taxon>Marinobacteraceae</taxon>
        <taxon>Marinobacter</taxon>
    </lineage>
</organism>
<evidence type="ECO:0000313" key="1">
    <source>
        <dbReference type="EMBL" id="SHK68478.1"/>
    </source>
</evidence>
<accession>A0A1M6UHA6</accession>
<keyword evidence="2" id="KW-1185">Reference proteome</keyword>
<dbReference type="Proteomes" id="UP000184497">
    <property type="component" value="Unassembled WGS sequence"/>
</dbReference>